<dbReference type="GO" id="GO:0098869">
    <property type="term" value="P:cellular oxidant detoxification"/>
    <property type="evidence" value="ECO:0007669"/>
    <property type="project" value="InterPro"/>
</dbReference>
<organism evidence="2 3">
    <name type="scientific">Dendrobium nobile</name>
    <name type="common">Orchid</name>
    <dbReference type="NCBI Taxonomy" id="94219"/>
    <lineage>
        <taxon>Eukaryota</taxon>
        <taxon>Viridiplantae</taxon>
        <taxon>Streptophyta</taxon>
        <taxon>Embryophyta</taxon>
        <taxon>Tracheophyta</taxon>
        <taxon>Spermatophyta</taxon>
        <taxon>Magnoliopsida</taxon>
        <taxon>Liliopsida</taxon>
        <taxon>Asparagales</taxon>
        <taxon>Orchidaceae</taxon>
        <taxon>Epidendroideae</taxon>
        <taxon>Malaxideae</taxon>
        <taxon>Dendrobiinae</taxon>
        <taxon>Dendrobium</taxon>
    </lineage>
</organism>
<gene>
    <name evidence="2" type="ORF">KFK09_001692</name>
</gene>
<sequence length="127" mass="14489">MAPAIGIAIPDPMAGKLGLGFRRVGLVQGVSLTEAEELQRRNLELEREVRERRESEEELRLELERTKERLMAVEEAEERLCTQLGELEAEAIEQAREYNRRIRTLSDHLAKALRRIEAGGERVVAVD</sequence>
<accession>A0A8T3CBL0</accession>
<dbReference type="SMR" id="A0A8T3CBL0"/>
<evidence type="ECO:0000313" key="2">
    <source>
        <dbReference type="EMBL" id="KAI0529145.1"/>
    </source>
</evidence>
<dbReference type="EMBL" id="JAGYWB010000002">
    <property type="protein sequence ID" value="KAI0529145.1"/>
    <property type="molecule type" value="Genomic_DNA"/>
</dbReference>
<dbReference type="OrthoDB" id="1888446at2759"/>
<reference evidence="2" key="1">
    <citation type="journal article" date="2022" name="Front. Genet.">
        <title>Chromosome-Scale Assembly of the Dendrobium nobile Genome Provides Insights Into the Molecular Mechanism of the Biosynthesis of the Medicinal Active Ingredient of Dendrobium.</title>
        <authorList>
            <person name="Xu Q."/>
            <person name="Niu S.-C."/>
            <person name="Li K.-L."/>
            <person name="Zheng P.-J."/>
            <person name="Zhang X.-J."/>
            <person name="Jia Y."/>
            <person name="Liu Y."/>
            <person name="Niu Y.-X."/>
            <person name="Yu L.-H."/>
            <person name="Chen D.-F."/>
            <person name="Zhang G.-Q."/>
        </authorList>
    </citation>
    <scope>NUCLEOTIDE SEQUENCE</scope>
    <source>
        <tissue evidence="2">Leaf</tissue>
    </source>
</reference>
<keyword evidence="3" id="KW-1185">Reference proteome</keyword>
<keyword evidence="1" id="KW-0175">Coiled coil</keyword>
<protein>
    <submittedName>
        <fullName evidence="2">Uncharacterized protein</fullName>
    </submittedName>
</protein>
<dbReference type="InterPro" id="IPR039282">
    <property type="entry name" value="LSU"/>
</dbReference>
<dbReference type="PANTHER" id="PTHR34283">
    <property type="entry name" value="PROTEIN RESPONSE TO LOW SULFUR 1"/>
    <property type="match status" value="1"/>
</dbReference>
<dbReference type="PANTHER" id="PTHR34283:SF1">
    <property type="entry name" value="PROTEIN RESPONSE TO LOW SULFUR 1"/>
    <property type="match status" value="1"/>
</dbReference>
<evidence type="ECO:0000313" key="3">
    <source>
        <dbReference type="Proteomes" id="UP000829196"/>
    </source>
</evidence>
<comment type="caution">
    <text evidence="2">The sequence shown here is derived from an EMBL/GenBank/DDBJ whole genome shotgun (WGS) entry which is preliminary data.</text>
</comment>
<proteinExistence type="predicted"/>
<feature type="coiled-coil region" evidence="1">
    <location>
        <begin position="35"/>
        <end position="115"/>
    </location>
</feature>
<name>A0A8T3CBL0_DENNO</name>
<evidence type="ECO:0000256" key="1">
    <source>
        <dbReference type="SAM" id="Coils"/>
    </source>
</evidence>
<dbReference type="AlphaFoldDB" id="A0A8T3CBL0"/>
<dbReference type="Proteomes" id="UP000829196">
    <property type="component" value="Unassembled WGS sequence"/>
</dbReference>